<sequence length="451" mass="50418">MRRFFNILFRVVITVLVLLLLAVPFVVRRVDRTPYAQTDWYRHMMQRLDSLAATHPPPVADTVLRVGYAKVNITPNHAVPTAGYGKREGRPVLQVHDSLFVRTLWLQQGNTKAAIVSADLLIIPPEVTQQVKARLSAAGIEWNNVFIGATHTHNSMGGWGKNYIGELFAGTYNQELVNNLAAQIIQSMALAARHATGAQLVYEERQAPQLVRNRVLGDSAPEYHVLHSLHALLHSGETVSLHSFAAHATTLSDSVMQLSRDYPGALLAQLEQQQRFAMYMAGAVGSMGPVEPDGSDWQQLSYMANGLADTLQHGAFKKSVPLGDVLWPVTLPLELREPQWRFTQNWCFRHWLWSRLYGDYPAEVKALKIGDLLLVGMPCDFGGELMAPLQAYAQQNGKHLMVTSFNGGYCGYITPDNRYDAEGYETRVMNWFGPGNGAYFSEVIRRLLDIM</sequence>
<dbReference type="RefSeq" id="WP_157477766.1">
    <property type="nucleotide sequence ID" value="NZ_CP046566.1"/>
</dbReference>
<accession>A0A6I6GBZ7</accession>
<evidence type="ECO:0000313" key="3">
    <source>
        <dbReference type="EMBL" id="QGW27730.1"/>
    </source>
</evidence>
<name>A0A6I6GBZ7_9BACT</name>
<dbReference type="AlphaFoldDB" id="A0A6I6GBZ7"/>
<keyword evidence="4" id="KW-1185">Reference proteome</keyword>
<feature type="domain" description="Neutral/alkaline non-lysosomal ceramidase N-terminal" evidence="2">
    <location>
        <begin position="66"/>
        <end position="214"/>
    </location>
</feature>
<evidence type="ECO:0000256" key="1">
    <source>
        <dbReference type="SAM" id="Phobius"/>
    </source>
</evidence>
<keyword evidence="1" id="KW-0472">Membrane</keyword>
<proteinExistence type="predicted"/>
<feature type="transmembrane region" description="Helical" evidence="1">
    <location>
        <begin position="7"/>
        <end position="27"/>
    </location>
</feature>
<protein>
    <recommendedName>
        <fullName evidence="2">Neutral/alkaline non-lysosomal ceramidase N-terminal domain-containing protein</fullName>
    </recommendedName>
</protein>
<dbReference type="Proteomes" id="UP000426027">
    <property type="component" value="Chromosome"/>
</dbReference>
<dbReference type="InterPro" id="IPR031329">
    <property type="entry name" value="NEUT/ALK_ceramidase_N"/>
</dbReference>
<evidence type="ECO:0000259" key="2">
    <source>
        <dbReference type="Pfam" id="PF04734"/>
    </source>
</evidence>
<dbReference type="EMBL" id="CP046566">
    <property type="protein sequence ID" value="QGW27730.1"/>
    <property type="molecule type" value="Genomic_DNA"/>
</dbReference>
<reference evidence="3 4" key="1">
    <citation type="submission" date="2019-11" db="EMBL/GenBank/DDBJ databases">
        <authorList>
            <person name="Im W.T."/>
        </authorList>
    </citation>
    <scope>NUCLEOTIDE SEQUENCE [LARGE SCALE GENOMIC DNA]</scope>
    <source>
        <strain evidence="3 4">SB-02</strain>
    </source>
</reference>
<gene>
    <name evidence="3" type="ORF">GLV81_06170</name>
</gene>
<keyword evidence="1" id="KW-1133">Transmembrane helix</keyword>
<dbReference type="KEGG" id="fls:GLV81_06170"/>
<dbReference type="Pfam" id="PF04734">
    <property type="entry name" value="Ceramidase_alk"/>
    <property type="match status" value="1"/>
</dbReference>
<organism evidence="3 4">
    <name type="scientific">Phnomibacter ginsenosidimutans</name>
    <dbReference type="NCBI Taxonomy" id="2676868"/>
    <lineage>
        <taxon>Bacteria</taxon>
        <taxon>Pseudomonadati</taxon>
        <taxon>Bacteroidota</taxon>
        <taxon>Chitinophagia</taxon>
        <taxon>Chitinophagales</taxon>
        <taxon>Chitinophagaceae</taxon>
        <taxon>Phnomibacter</taxon>
    </lineage>
</organism>
<keyword evidence="1" id="KW-0812">Transmembrane</keyword>
<evidence type="ECO:0000313" key="4">
    <source>
        <dbReference type="Proteomes" id="UP000426027"/>
    </source>
</evidence>